<dbReference type="InterPro" id="IPR055561">
    <property type="entry name" value="DUF7137"/>
</dbReference>
<name>A0A1Y1XSR3_9FUNG</name>
<accession>A0A1Y1XSR3</accession>
<dbReference type="STRING" id="1314790.A0A1Y1XSR3"/>
<dbReference type="InParanoid" id="A0A1Y1XSR3"/>
<evidence type="ECO:0000256" key="1">
    <source>
        <dbReference type="SAM" id="MobiDB-lite"/>
    </source>
</evidence>
<dbReference type="PANTHER" id="PTHR42028:SF1">
    <property type="entry name" value="YALI0E30657P"/>
    <property type="match status" value="1"/>
</dbReference>
<keyword evidence="5" id="KW-1185">Reference proteome</keyword>
<gene>
    <name evidence="4" type="ORF">K493DRAFT_341059</name>
</gene>
<dbReference type="PANTHER" id="PTHR42028">
    <property type="entry name" value="CHROMOSOME 1, WHOLE GENOME SHOTGUN SEQUENCE"/>
    <property type="match status" value="1"/>
</dbReference>
<feature type="compositionally biased region" description="Low complexity" evidence="1">
    <location>
        <begin position="26"/>
        <end position="87"/>
    </location>
</feature>
<protein>
    <recommendedName>
        <fullName evidence="3">DUF7137 domain-containing protein</fullName>
    </recommendedName>
</protein>
<comment type="caution">
    <text evidence="4">The sequence shown here is derived from an EMBL/GenBank/DDBJ whole genome shotgun (WGS) entry which is preliminary data.</text>
</comment>
<reference evidence="4 5" key="1">
    <citation type="submission" date="2016-07" db="EMBL/GenBank/DDBJ databases">
        <title>Pervasive Adenine N6-methylation of Active Genes in Fungi.</title>
        <authorList>
            <consortium name="DOE Joint Genome Institute"/>
            <person name="Mondo S.J."/>
            <person name="Dannebaum R.O."/>
            <person name="Kuo R.C."/>
            <person name="Labutti K."/>
            <person name="Haridas S."/>
            <person name="Kuo A."/>
            <person name="Salamov A."/>
            <person name="Ahrendt S.R."/>
            <person name="Lipzen A."/>
            <person name="Sullivan W."/>
            <person name="Andreopoulos W.B."/>
            <person name="Clum A."/>
            <person name="Lindquist E."/>
            <person name="Daum C."/>
            <person name="Ramamoorthy G.K."/>
            <person name="Gryganskyi A."/>
            <person name="Culley D."/>
            <person name="Magnuson J.K."/>
            <person name="James T.Y."/>
            <person name="O'Malley M.A."/>
            <person name="Stajich J.E."/>
            <person name="Spatafora J.W."/>
            <person name="Visel A."/>
            <person name="Grigoriev I.V."/>
        </authorList>
    </citation>
    <scope>NUCLEOTIDE SEQUENCE [LARGE SCALE GENOMIC DNA]</scope>
    <source>
        <strain evidence="4 5">CBS 931.73</strain>
    </source>
</reference>
<dbReference type="Pfam" id="PF23585">
    <property type="entry name" value="DUF7137"/>
    <property type="match status" value="1"/>
</dbReference>
<feature type="domain" description="DUF7137" evidence="3">
    <location>
        <begin position="91"/>
        <end position="211"/>
    </location>
</feature>
<keyword evidence="2" id="KW-0732">Signal</keyword>
<feature type="signal peptide" evidence="2">
    <location>
        <begin position="1"/>
        <end position="23"/>
    </location>
</feature>
<dbReference type="AlphaFoldDB" id="A0A1Y1XSR3"/>
<sequence>MMLHRNFLLPFLATFLYLSPSLAQDTSSVSNVTPTPTAPGSSSSNGGATLSSNPSSSVREPSPASSSGTGSASATGSGSSSSPSPTSIDGQPGRLTLTEPAVTYPNVPMLKIGAQIQLKWTFNQYLTIPPQALNINVVRPSLNLEIPIAVNLTGTTTSWIWDTTTWNQTNAPLVEGSDYSFRFFDERGPKADWVAGRLAMTQISFKMYIPANGPVCTACLSSAVTQQGSTAFAGALSILALATLL</sequence>
<feature type="chain" id="PRO_5011006865" description="DUF7137 domain-containing protein" evidence="2">
    <location>
        <begin position="24"/>
        <end position="245"/>
    </location>
</feature>
<evidence type="ECO:0000313" key="5">
    <source>
        <dbReference type="Proteomes" id="UP000193498"/>
    </source>
</evidence>
<dbReference type="Proteomes" id="UP000193498">
    <property type="component" value="Unassembled WGS sequence"/>
</dbReference>
<evidence type="ECO:0000313" key="4">
    <source>
        <dbReference type="EMBL" id="ORX88799.1"/>
    </source>
</evidence>
<evidence type="ECO:0000256" key="2">
    <source>
        <dbReference type="SAM" id="SignalP"/>
    </source>
</evidence>
<proteinExistence type="predicted"/>
<evidence type="ECO:0000259" key="3">
    <source>
        <dbReference type="Pfam" id="PF23585"/>
    </source>
</evidence>
<organism evidence="4 5">
    <name type="scientific">Basidiobolus meristosporus CBS 931.73</name>
    <dbReference type="NCBI Taxonomy" id="1314790"/>
    <lineage>
        <taxon>Eukaryota</taxon>
        <taxon>Fungi</taxon>
        <taxon>Fungi incertae sedis</taxon>
        <taxon>Zoopagomycota</taxon>
        <taxon>Entomophthoromycotina</taxon>
        <taxon>Basidiobolomycetes</taxon>
        <taxon>Basidiobolales</taxon>
        <taxon>Basidiobolaceae</taxon>
        <taxon>Basidiobolus</taxon>
    </lineage>
</organism>
<dbReference type="EMBL" id="MCFE01000496">
    <property type="protein sequence ID" value="ORX88799.1"/>
    <property type="molecule type" value="Genomic_DNA"/>
</dbReference>
<feature type="region of interest" description="Disordered" evidence="1">
    <location>
        <begin position="26"/>
        <end position="96"/>
    </location>
</feature>